<keyword evidence="3" id="KW-1185">Reference proteome</keyword>
<dbReference type="GO" id="GO:0008703">
    <property type="term" value="F:5-amino-6-(5-phosphoribosylamino)uracil reductase activity"/>
    <property type="evidence" value="ECO:0007669"/>
    <property type="project" value="InterPro"/>
</dbReference>
<dbReference type="InterPro" id="IPR002734">
    <property type="entry name" value="RibDG_C"/>
</dbReference>
<evidence type="ECO:0000259" key="1">
    <source>
        <dbReference type="Pfam" id="PF01872"/>
    </source>
</evidence>
<dbReference type="InterPro" id="IPR024072">
    <property type="entry name" value="DHFR-like_dom_sf"/>
</dbReference>
<reference evidence="2 3" key="1">
    <citation type="submission" date="2018-06" db="EMBL/GenBank/DDBJ databases">
        <authorList>
            <consortium name="Pathogen Informatics"/>
            <person name="Doyle S."/>
        </authorList>
    </citation>
    <scope>NUCLEOTIDE SEQUENCE [LARGE SCALE GENOMIC DNA]</scope>
    <source>
        <strain evidence="2 3">NCTC13316</strain>
    </source>
</reference>
<feature type="domain" description="Bacterial bifunctional deaminase-reductase C-terminal" evidence="1">
    <location>
        <begin position="8"/>
        <end position="158"/>
    </location>
</feature>
<evidence type="ECO:0000313" key="3">
    <source>
        <dbReference type="Proteomes" id="UP000254794"/>
    </source>
</evidence>
<gene>
    <name evidence="2" type="primary">yyaP</name>
    <name evidence="2" type="ORF">NCTC13316_01520</name>
</gene>
<protein>
    <submittedName>
        <fullName evidence="2">S-adenosyl-L-methionine-dependent methyltransferases</fullName>
    </submittedName>
</protein>
<dbReference type="Pfam" id="PF01872">
    <property type="entry name" value="RibD_C"/>
    <property type="match status" value="1"/>
</dbReference>
<dbReference type="InterPro" id="IPR050765">
    <property type="entry name" value="Riboflavin_Biosynth_HTPR"/>
</dbReference>
<dbReference type="PANTHER" id="PTHR38011:SF11">
    <property type="entry name" value="2,5-DIAMINO-6-RIBOSYLAMINO-4(3H)-PYRIMIDINONE 5'-PHOSPHATE REDUCTASE"/>
    <property type="match status" value="1"/>
</dbReference>
<keyword evidence="2" id="KW-0489">Methyltransferase</keyword>
<dbReference type="GO" id="GO:0032259">
    <property type="term" value="P:methylation"/>
    <property type="evidence" value="ECO:0007669"/>
    <property type="project" value="UniProtKB-KW"/>
</dbReference>
<dbReference type="Gene3D" id="3.40.430.10">
    <property type="entry name" value="Dihydrofolate Reductase, subunit A"/>
    <property type="match status" value="1"/>
</dbReference>
<dbReference type="SUPFAM" id="SSF53597">
    <property type="entry name" value="Dihydrofolate reductase-like"/>
    <property type="match status" value="1"/>
</dbReference>
<name>A0A378JJM6_9GAMM</name>
<dbReference type="AlphaFoldDB" id="A0A378JJM6"/>
<keyword evidence="2" id="KW-0808">Transferase</keyword>
<dbReference type="GO" id="GO:0008168">
    <property type="term" value="F:methyltransferase activity"/>
    <property type="evidence" value="ECO:0007669"/>
    <property type="project" value="UniProtKB-KW"/>
</dbReference>
<dbReference type="PANTHER" id="PTHR38011">
    <property type="entry name" value="DIHYDROFOLATE REDUCTASE FAMILY PROTEIN (AFU_ORTHOLOGUE AFUA_8G06820)"/>
    <property type="match status" value="1"/>
</dbReference>
<organism evidence="2 3">
    <name type="scientific">Legionella busanensis</name>
    <dbReference type="NCBI Taxonomy" id="190655"/>
    <lineage>
        <taxon>Bacteria</taxon>
        <taxon>Pseudomonadati</taxon>
        <taxon>Pseudomonadota</taxon>
        <taxon>Gammaproteobacteria</taxon>
        <taxon>Legionellales</taxon>
        <taxon>Legionellaceae</taxon>
        <taxon>Legionella</taxon>
    </lineage>
</organism>
<evidence type="ECO:0000313" key="2">
    <source>
        <dbReference type="EMBL" id="STX51425.1"/>
    </source>
</evidence>
<dbReference type="GO" id="GO:0009231">
    <property type="term" value="P:riboflavin biosynthetic process"/>
    <property type="evidence" value="ECO:0007669"/>
    <property type="project" value="InterPro"/>
</dbReference>
<dbReference type="Proteomes" id="UP000254794">
    <property type="component" value="Unassembled WGS sequence"/>
</dbReference>
<proteinExistence type="predicted"/>
<accession>A0A378JJM6</accession>
<sequence length="180" mass="19842">MMPIKCSVFIATSVDGFIARQDGAIDWLIEANTQAASAEDGGYSAFIQTVDALVMGRESFAKVLTFNKWPYDNLPVIVLSSKPIVIPPHLQHKVSNSSEPPTVLVNRLANQGFKHLYIDGGNTIQRFLAENLINELTITLTPVLIGSGRTLFGYLPQDMPLKHIITKNLSGGFVQLKYRI</sequence>
<dbReference type="EMBL" id="UGOD01000001">
    <property type="protein sequence ID" value="STX51425.1"/>
    <property type="molecule type" value="Genomic_DNA"/>
</dbReference>